<organism evidence="1 2">
    <name type="scientific">Populus trichocarpa</name>
    <name type="common">Western balsam poplar</name>
    <name type="synonym">Populus balsamifera subsp. trichocarpa</name>
    <dbReference type="NCBI Taxonomy" id="3694"/>
    <lineage>
        <taxon>Eukaryota</taxon>
        <taxon>Viridiplantae</taxon>
        <taxon>Streptophyta</taxon>
        <taxon>Embryophyta</taxon>
        <taxon>Tracheophyta</taxon>
        <taxon>Spermatophyta</taxon>
        <taxon>Magnoliopsida</taxon>
        <taxon>eudicotyledons</taxon>
        <taxon>Gunneridae</taxon>
        <taxon>Pentapetalae</taxon>
        <taxon>rosids</taxon>
        <taxon>fabids</taxon>
        <taxon>Malpighiales</taxon>
        <taxon>Salicaceae</taxon>
        <taxon>Saliceae</taxon>
        <taxon>Populus</taxon>
    </lineage>
</organism>
<sequence length="119" mass="13184">MEARRIGSLYVVFLVVVLLAGQCTASFDDCYKGCFLSCAISPDNFILLVTSALRSLKDCIFNFSSPGHHSRSMGCAYSSCSHISARDNPRNSLFFIELNFETIHESKENFDAITAKSIN</sequence>
<protein>
    <submittedName>
        <fullName evidence="1">Uncharacterized protein</fullName>
    </submittedName>
</protein>
<dbReference type="EMBL" id="CM009292">
    <property type="protein sequence ID" value="KAI9397588.1"/>
    <property type="molecule type" value="Genomic_DNA"/>
</dbReference>
<reference evidence="1 2" key="1">
    <citation type="journal article" date="2006" name="Science">
        <title>The genome of black cottonwood, Populus trichocarpa (Torr. &amp; Gray).</title>
        <authorList>
            <person name="Tuskan G.A."/>
            <person name="Difazio S."/>
            <person name="Jansson S."/>
            <person name="Bohlmann J."/>
            <person name="Grigoriev I."/>
            <person name="Hellsten U."/>
            <person name="Putnam N."/>
            <person name="Ralph S."/>
            <person name="Rombauts S."/>
            <person name="Salamov A."/>
            <person name="Schein J."/>
            <person name="Sterck L."/>
            <person name="Aerts A."/>
            <person name="Bhalerao R.R."/>
            <person name="Bhalerao R.P."/>
            <person name="Blaudez D."/>
            <person name="Boerjan W."/>
            <person name="Brun A."/>
            <person name="Brunner A."/>
            <person name="Busov V."/>
            <person name="Campbell M."/>
            <person name="Carlson J."/>
            <person name="Chalot M."/>
            <person name="Chapman J."/>
            <person name="Chen G.L."/>
            <person name="Cooper D."/>
            <person name="Coutinho P.M."/>
            <person name="Couturier J."/>
            <person name="Covert S."/>
            <person name="Cronk Q."/>
            <person name="Cunningham R."/>
            <person name="Davis J."/>
            <person name="Degroeve S."/>
            <person name="Dejardin A."/>
            <person name="Depamphilis C."/>
            <person name="Detter J."/>
            <person name="Dirks B."/>
            <person name="Dubchak I."/>
            <person name="Duplessis S."/>
            <person name="Ehlting J."/>
            <person name="Ellis B."/>
            <person name="Gendler K."/>
            <person name="Goodstein D."/>
            <person name="Gribskov M."/>
            <person name="Grimwood J."/>
            <person name="Groover A."/>
            <person name="Gunter L."/>
            <person name="Hamberger B."/>
            <person name="Heinze B."/>
            <person name="Helariutta Y."/>
            <person name="Henrissat B."/>
            <person name="Holligan D."/>
            <person name="Holt R."/>
            <person name="Huang W."/>
            <person name="Islam-Faridi N."/>
            <person name="Jones S."/>
            <person name="Jones-Rhoades M."/>
            <person name="Jorgensen R."/>
            <person name="Joshi C."/>
            <person name="Kangasjarvi J."/>
            <person name="Karlsson J."/>
            <person name="Kelleher C."/>
            <person name="Kirkpatrick R."/>
            <person name="Kirst M."/>
            <person name="Kohler A."/>
            <person name="Kalluri U."/>
            <person name="Larimer F."/>
            <person name="Leebens-Mack J."/>
            <person name="Leple J.C."/>
            <person name="Locascio P."/>
            <person name="Lou Y."/>
            <person name="Lucas S."/>
            <person name="Martin F."/>
            <person name="Montanini B."/>
            <person name="Napoli C."/>
            <person name="Nelson D.R."/>
            <person name="Nelson C."/>
            <person name="Nieminen K."/>
            <person name="Nilsson O."/>
            <person name="Pereda V."/>
            <person name="Peter G."/>
            <person name="Philippe R."/>
            <person name="Pilate G."/>
            <person name="Poliakov A."/>
            <person name="Razumovskaya J."/>
            <person name="Richardson P."/>
            <person name="Rinaldi C."/>
            <person name="Ritland K."/>
            <person name="Rouze P."/>
            <person name="Ryaboy D."/>
            <person name="Schmutz J."/>
            <person name="Schrader J."/>
            <person name="Segerman B."/>
            <person name="Shin H."/>
            <person name="Siddiqui A."/>
            <person name="Sterky F."/>
            <person name="Terry A."/>
            <person name="Tsai C.J."/>
            <person name="Uberbacher E."/>
            <person name="Unneberg P."/>
            <person name="Vahala J."/>
            <person name="Wall K."/>
            <person name="Wessler S."/>
            <person name="Yang G."/>
            <person name="Yin T."/>
            <person name="Douglas C."/>
            <person name="Marra M."/>
            <person name="Sandberg G."/>
            <person name="Van de Peer Y."/>
            <person name="Rokhsar D."/>
        </authorList>
    </citation>
    <scope>NUCLEOTIDE SEQUENCE [LARGE SCALE GENOMIC DNA]</scope>
    <source>
        <strain evidence="2">cv. Nisqually</strain>
    </source>
</reference>
<gene>
    <name evidence="1" type="ORF">POPTR_003G056450v4</name>
</gene>
<keyword evidence="2" id="KW-1185">Reference proteome</keyword>
<evidence type="ECO:0000313" key="1">
    <source>
        <dbReference type="EMBL" id="KAI9397588.1"/>
    </source>
</evidence>
<comment type="caution">
    <text evidence="1">The sequence shown here is derived from an EMBL/GenBank/DDBJ whole genome shotgun (WGS) entry which is preliminary data.</text>
</comment>
<dbReference type="Proteomes" id="UP000006729">
    <property type="component" value="Chromosome 3"/>
</dbReference>
<accession>A0ACC0T8A2</accession>
<name>A0ACC0T8A2_POPTR</name>
<proteinExistence type="predicted"/>
<evidence type="ECO:0000313" key="2">
    <source>
        <dbReference type="Proteomes" id="UP000006729"/>
    </source>
</evidence>